<evidence type="ECO:0000313" key="1">
    <source>
        <dbReference type="EMBL" id="BDI07212.1"/>
    </source>
</evidence>
<gene>
    <name evidence="1" type="ORF">CATMQ487_41820</name>
</gene>
<name>A0ABN6PUG8_9BURK</name>
<accession>A0ABN6PUG8</accession>
<reference evidence="1" key="1">
    <citation type="submission" date="2022-04" db="EMBL/GenBank/DDBJ databases">
        <title>Whole genome sequence of Sphaerotilus sp. FB-5.</title>
        <authorList>
            <person name="Takeda M."/>
            <person name="Narihara S."/>
            <person name="Akimoto M."/>
            <person name="Akimoto R."/>
            <person name="Nishiyashiki S."/>
            <person name="Murakami T."/>
        </authorList>
    </citation>
    <scope>NUCLEOTIDE SEQUENCE</scope>
    <source>
        <strain evidence="1">FB-5</strain>
    </source>
</reference>
<dbReference type="EMBL" id="AP025730">
    <property type="protein sequence ID" value="BDI07212.1"/>
    <property type="molecule type" value="Genomic_DNA"/>
</dbReference>
<protein>
    <recommendedName>
        <fullName evidence="3">DUF1788 domain-containing protein</fullName>
    </recommendedName>
</protein>
<dbReference type="Proteomes" id="UP001057498">
    <property type="component" value="Chromosome"/>
</dbReference>
<dbReference type="RefSeq" id="WP_251970423.1">
    <property type="nucleotide sequence ID" value="NZ_AP025730.1"/>
</dbReference>
<evidence type="ECO:0008006" key="3">
    <source>
        <dbReference type="Google" id="ProtNLM"/>
    </source>
</evidence>
<keyword evidence="2" id="KW-1185">Reference proteome</keyword>
<proteinExistence type="predicted"/>
<organism evidence="1 2">
    <name type="scientific">Sphaerotilus microaerophilus</name>
    <dbReference type="NCBI Taxonomy" id="2914710"/>
    <lineage>
        <taxon>Bacteria</taxon>
        <taxon>Pseudomonadati</taxon>
        <taxon>Pseudomonadota</taxon>
        <taxon>Betaproteobacteria</taxon>
        <taxon>Burkholderiales</taxon>
        <taxon>Sphaerotilaceae</taxon>
        <taxon>Sphaerotilus</taxon>
    </lineage>
</organism>
<sequence length="193" mass="21390">MSSKVAKLVSAYRQHLTVPWQPGLAAIQRVIFAVYDKADELRLRANVEEFALATQQAGKQWLLVDVTNAFPEWMAAQEYRDAYFESPEDLAGYQTGELTEFLADLNSKLRARIEADAGPDTVVALLGVGALFGLARVSSVVEGTPSARGIKESVQGRLLVFFPGEHHPENHTYRLLDARDGWNYMAVPLLAQD</sequence>
<evidence type="ECO:0000313" key="2">
    <source>
        <dbReference type="Proteomes" id="UP001057498"/>
    </source>
</evidence>